<evidence type="ECO:0000313" key="5">
    <source>
        <dbReference type="Proteomes" id="UP001462640"/>
    </source>
</evidence>
<dbReference type="InterPro" id="IPR026881">
    <property type="entry name" value="WYL_dom"/>
</dbReference>
<accession>A0ABV0G8D4</accession>
<feature type="domain" description="DNA-binding transcriptional repressor CapW winged helix-turn-helix" evidence="3">
    <location>
        <begin position="22"/>
        <end position="99"/>
    </location>
</feature>
<dbReference type="RefSeq" id="WP_347604877.1">
    <property type="nucleotide sequence ID" value="NZ_JBDPZC010000001.1"/>
</dbReference>
<evidence type="ECO:0000259" key="3">
    <source>
        <dbReference type="Pfam" id="PF26109"/>
    </source>
</evidence>
<dbReference type="PANTHER" id="PTHR34580:SF3">
    <property type="entry name" value="PROTEIN PAFB"/>
    <property type="match status" value="1"/>
</dbReference>
<organism evidence="4 5">
    <name type="scientific">Roseateles flavus</name>
    <dbReference type="NCBI Taxonomy" id="3149041"/>
    <lineage>
        <taxon>Bacteria</taxon>
        <taxon>Pseudomonadati</taxon>
        <taxon>Pseudomonadota</taxon>
        <taxon>Betaproteobacteria</taxon>
        <taxon>Burkholderiales</taxon>
        <taxon>Sphaerotilaceae</taxon>
        <taxon>Roseateles</taxon>
    </lineage>
</organism>
<evidence type="ECO:0000259" key="2">
    <source>
        <dbReference type="Pfam" id="PF26107"/>
    </source>
</evidence>
<dbReference type="PANTHER" id="PTHR34580">
    <property type="match status" value="1"/>
</dbReference>
<feature type="domain" description="DNA-binding transcriptional repressor CapW C-terminal dimerisation" evidence="2">
    <location>
        <begin position="223"/>
        <end position="289"/>
    </location>
</feature>
<comment type="caution">
    <text evidence="4">The sequence shown here is derived from an EMBL/GenBank/DDBJ whole genome shotgun (WGS) entry which is preliminary data.</text>
</comment>
<gene>
    <name evidence="4" type="ORF">ABDJ40_00925</name>
</gene>
<dbReference type="Pfam" id="PF26107">
    <property type="entry name" value="BrxR_CTD"/>
    <property type="match status" value="1"/>
</dbReference>
<evidence type="ECO:0000259" key="1">
    <source>
        <dbReference type="Pfam" id="PF13280"/>
    </source>
</evidence>
<reference evidence="4 5" key="1">
    <citation type="submission" date="2024-05" db="EMBL/GenBank/DDBJ databases">
        <title>Roseateles sp. 2.12 16S ribosomal RNA gene Genome sequencing and assembly.</title>
        <authorList>
            <person name="Woo H."/>
        </authorList>
    </citation>
    <scope>NUCLEOTIDE SEQUENCE [LARGE SCALE GENOMIC DNA]</scope>
    <source>
        <strain evidence="4 5">2.12</strain>
    </source>
</reference>
<keyword evidence="5" id="KW-1185">Reference proteome</keyword>
<dbReference type="InterPro" id="IPR051534">
    <property type="entry name" value="CBASS_pafABC_assoc_protein"/>
</dbReference>
<dbReference type="Proteomes" id="UP001462640">
    <property type="component" value="Unassembled WGS sequence"/>
</dbReference>
<dbReference type="EMBL" id="JBDPZC010000001">
    <property type="protein sequence ID" value="MEO3711322.1"/>
    <property type="molecule type" value="Genomic_DNA"/>
</dbReference>
<dbReference type="PIRSF" id="PIRSF015558">
    <property type="entry name" value="Txn_reg_DeoR_prd"/>
    <property type="match status" value="1"/>
</dbReference>
<dbReference type="PROSITE" id="PS52050">
    <property type="entry name" value="WYL"/>
    <property type="match status" value="1"/>
</dbReference>
<name>A0ABV0G8D4_9BURK</name>
<protein>
    <submittedName>
        <fullName evidence="4">WYL domain-containing protein</fullName>
    </submittedName>
</protein>
<evidence type="ECO:0000313" key="4">
    <source>
        <dbReference type="EMBL" id="MEO3711322.1"/>
    </source>
</evidence>
<dbReference type="InterPro" id="IPR059020">
    <property type="entry name" value="CapW_CTD"/>
</dbReference>
<dbReference type="InterPro" id="IPR059019">
    <property type="entry name" value="WHD_CapW"/>
</dbReference>
<dbReference type="Pfam" id="PF26109">
    <property type="entry name" value="WHD_BrxR"/>
    <property type="match status" value="1"/>
</dbReference>
<feature type="domain" description="WYL" evidence="1">
    <location>
        <begin position="135"/>
        <end position="199"/>
    </location>
</feature>
<sequence length="317" mass="36242">MIDSMKRAEKRSQALASLTKTQRERLSHIDFKLYFLGELRRADVVDRFGTGPAGATRDIALYRELAPENLELDNSDKVYRPTQAFEPLFQHSAHRVLTALTQGYGEGLGELLGVEVYPMLRCEVPSSLSLPKTSVLAPITRAIHRGKAVKLRYTSIDSGRTERELVPVALVDSGLRWHVRAFDRRNLQFRDFVLTRMEEPMVLEDSVVQREETAEFDLQWSRIIELELVPHPQHTRPEVVLMDYPFAEDGVLRVRVRAANAGYMLRRWSVDCSLDHQLRGMEYALCLRDPLVLYGASNAHLAPGYKDPRSDREIKAL</sequence>
<dbReference type="Pfam" id="PF13280">
    <property type="entry name" value="WYL"/>
    <property type="match status" value="1"/>
</dbReference>
<proteinExistence type="predicted"/>
<dbReference type="InterPro" id="IPR016634">
    <property type="entry name" value="CapW-like"/>
</dbReference>